<evidence type="ECO:0000256" key="8">
    <source>
        <dbReference type="ARBA" id="ARBA00022723"/>
    </source>
</evidence>
<comment type="similarity">
    <text evidence="4 18">Belongs to the glycosyltransferase 2 family. GalNAc-T subfamily.</text>
</comment>
<protein>
    <recommendedName>
        <fullName evidence="18">Polypeptide N-acetylgalactosaminyltransferase</fullName>
        <ecNumber evidence="18">2.4.1.-</ecNumber>
    </recommendedName>
    <alternativeName>
        <fullName evidence="18">Protein-UDP acetylgalactosaminyltransferase</fullName>
    </alternativeName>
</protein>
<dbReference type="Gene3D" id="2.80.10.50">
    <property type="match status" value="1"/>
</dbReference>
<dbReference type="SMART" id="SM00458">
    <property type="entry name" value="RICIN"/>
    <property type="match status" value="1"/>
</dbReference>
<keyword evidence="6 18" id="KW-0808">Transferase</keyword>
<evidence type="ECO:0000256" key="1">
    <source>
        <dbReference type="ARBA" id="ARBA00001936"/>
    </source>
</evidence>
<evidence type="ECO:0000256" key="6">
    <source>
        <dbReference type="ARBA" id="ARBA00022679"/>
    </source>
</evidence>
<proteinExistence type="inferred from homology"/>
<dbReference type="SUPFAM" id="SSF53448">
    <property type="entry name" value="Nucleotide-diphospho-sugar transferases"/>
    <property type="match status" value="1"/>
</dbReference>
<keyword evidence="13 18" id="KW-0472">Membrane</keyword>
<dbReference type="Pfam" id="PF00652">
    <property type="entry name" value="Ricin_B_lectin"/>
    <property type="match status" value="1"/>
</dbReference>
<dbReference type="GO" id="GO:0004653">
    <property type="term" value="F:polypeptide N-acetylgalactosaminyltransferase activity"/>
    <property type="evidence" value="ECO:0007669"/>
    <property type="project" value="UniProtKB-EC"/>
</dbReference>
<evidence type="ECO:0000256" key="19">
    <source>
        <dbReference type="SAM" id="MobiDB-lite"/>
    </source>
</evidence>
<evidence type="ECO:0000313" key="22">
    <source>
        <dbReference type="Proteomes" id="UP000242188"/>
    </source>
</evidence>
<keyword evidence="9 18" id="KW-0430">Lectin</keyword>
<evidence type="ECO:0000256" key="2">
    <source>
        <dbReference type="ARBA" id="ARBA00004323"/>
    </source>
</evidence>
<feature type="transmembrane region" description="Helical" evidence="18">
    <location>
        <begin position="7"/>
        <end position="25"/>
    </location>
</feature>
<dbReference type="AlphaFoldDB" id="A0A210QER2"/>
<comment type="subcellular location">
    <subcellularLocation>
        <location evidence="2 18">Golgi apparatus membrane</location>
        <topology evidence="2 18">Single-pass type II membrane protein</topology>
    </subcellularLocation>
</comment>
<evidence type="ECO:0000256" key="14">
    <source>
        <dbReference type="ARBA" id="ARBA00023157"/>
    </source>
</evidence>
<comment type="pathway">
    <text evidence="3 18">Protein modification; protein glycosylation.</text>
</comment>
<dbReference type="InterPro" id="IPR029044">
    <property type="entry name" value="Nucleotide-diphossugar_trans"/>
</dbReference>
<evidence type="ECO:0000256" key="10">
    <source>
        <dbReference type="ARBA" id="ARBA00022968"/>
    </source>
</evidence>
<evidence type="ECO:0000256" key="4">
    <source>
        <dbReference type="ARBA" id="ARBA00005680"/>
    </source>
</evidence>
<evidence type="ECO:0000256" key="5">
    <source>
        <dbReference type="ARBA" id="ARBA00022676"/>
    </source>
</evidence>
<dbReference type="OrthoDB" id="429263at2759"/>
<dbReference type="SUPFAM" id="SSF50370">
    <property type="entry name" value="Ricin B-like lectins"/>
    <property type="match status" value="1"/>
</dbReference>
<keyword evidence="5 18" id="KW-0328">Glycosyltransferase</keyword>
<keyword evidence="7 18" id="KW-0812">Transmembrane</keyword>
<dbReference type="UniPathway" id="UPA00378"/>
<comment type="catalytic activity">
    <reaction evidence="17">
        <text>L-seryl-[protein] + UDP-N-acetyl-alpha-D-galactosamine = a 3-O-[N-acetyl-alpha-D-galactosaminyl]-L-seryl-[protein] + UDP + H(+)</text>
        <dbReference type="Rhea" id="RHEA:23956"/>
        <dbReference type="Rhea" id="RHEA-COMP:9863"/>
        <dbReference type="Rhea" id="RHEA-COMP:12788"/>
        <dbReference type="ChEBI" id="CHEBI:15378"/>
        <dbReference type="ChEBI" id="CHEBI:29999"/>
        <dbReference type="ChEBI" id="CHEBI:53604"/>
        <dbReference type="ChEBI" id="CHEBI:58223"/>
        <dbReference type="ChEBI" id="CHEBI:67138"/>
        <dbReference type="EC" id="2.4.1.41"/>
    </reaction>
</comment>
<evidence type="ECO:0000256" key="16">
    <source>
        <dbReference type="ARBA" id="ARBA00050905"/>
    </source>
</evidence>
<keyword evidence="10" id="KW-0735">Signal-anchor</keyword>
<dbReference type="Gene3D" id="3.90.550.10">
    <property type="entry name" value="Spore Coat Polysaccharide Biosynthesis Protein SpsA, Chain A"/>
    <property type="match status" value="1"/>
</dbReference>
<dbReference type="CDD" id="cd23434">
    <property type="entry name" value="beta-trefoil_Ricin_GALNT2"/>
    <property type="match status" value="1"/>
</dbReference>
<dbReference type="STRING" id="6573.A0A210QER2"/>
<organism evidence="21 22">
    <name type="scientific">Mizuhopecten yessoensis</name>
    <name type="common">Japanese scallop</name>
    <name type="synonym">Patinopecten yessoensis</name>
    <dbReference type="NCBI Taxonomy" id="6573"/>
    <lineage>
        <taxon>Eukaryota</taxon>
        <taxon>Metazoa</taxon>
        <taxon>Spiralia</taxon>
        <taxon>Lophotrochozoa</taxon>
        <taxon>Mollusca</taxon>
        <taxon>Bivalvia</taxon>
        <taxon>Autobranchia</taxon>
        <taxon>Pteriomorphia</taxon>
        <taxon>Pectinida</taxon>
        <taxon>Pectinoidea</taxon>
        <taxon>Pectinidae</taxon>
        <taxon>Mizuhopecten</taxon>
    </lineage>
</organism>
<evidence type="ECO:0000256" key="11">
    <source>
        <dbReference type="ARBA" id="ARBA00022989"/>
    </source>
</evidence>
<evidence type="ECO:0000256" key="3">
    <source>
        <dbReference type="ARBA" id="ARBA00004922"/>
    </source>
</evidence>
<name>A0A210QER2_MIZYE</name>
<dbReference type="InterPro" id="IPR035992">
    <property type="entry name" value="Ricin_B-like_lectins"/>
</dbReference>
<evidence type="ECO:0000256" key="17">
    <source>
        <dbReference type="ARBA" id="ARBA00052209"/>
    </source>
</evidence>
<evidence type="ECO:0000256" key="7">
    <source>
        <dbReference type="ARBA" id="ARBA00022692"/>
    </source>
</evidence>
<evidence type="ECO:0000259" key="20">
    <source>
        <dbReference type="SMART" id="SM00458"/>
    </source>
</evidence>
<dbReference type="InterPro" id="IPR001173">
    <property type="entry name" value="Glyco_trans_2-like"/>
</dbReference>
<evidence type="ECO:0000256" key="9">
    <source>
        <dbReference type="ARBA" id="ARBA00022734"/>
    </source>
</evidence>
<dbReference type="Proteomes" id="UP000242188">
    <property type="component" value="Unassembled WGS sequence"/>
</dbReference>
<dbReference type="PANTHER" id="PTHR11675:SF119">
    <property type="entry name" value="POLYPEPTIDE N-ACETYLGALACTOSAMINYLTRANSFERASE 2"/>
    <property type="match status" value="1"/>
</dbReference>
<comment type="catalytic activity">
    <reaction evidence="16">
        <text>L-threonyl-[protein] + UDP-N-acetyl-alpha-D-galactosamine = a 3-O-[N-acetyl-alpha-D-galactosaminyl]-L-threonyl-[protein] + UDP + H(+)</text>
        <dbReference type="Rhea" id="RHEA:52424"/>
        <dbReference type="Rhea" id="RHEA-COMP:11060"/>
        <dbReference type="Rhea" id="RHEA-COMP:11689"/>
        <dbReference type="ChEBI" id="CHEBI:15378"/>
        <dbReference type="ChEBI" id="CHEBI:30013"/>
        <dbReference type="ChEBI" id="CHEBI:58223"/>
        <dbReference type="ChEBI" id="CHEBI:67138"/>
        <dbReference type="ChEBI" id="CHEBI:87075"/>
        <dbReference type="EC" id="2.4.1.41"/>
    </reaction>
</comment>
<comment type="caution">
    <text evidence="21">The sequence shown here is derived from an EMBL/GenBank/DDBJ whole genome shotgun (WGS) entry which is preliminary data.</text>
</comment>
<feature type="domain" description="Ricin B lectin" evidence="20">
    <location>
        <begin position="454"/>
        <end position="582"/>
    </location>
</feature>
<reference evidence="21 22" key="1">
    <citation type="journal article" date="2017" name="Nat. Ecol. Evol.">
        <title>Scallop genome provides insights into evolution of bilaterian karyotype and development.</title>
        <authorList>
            <person name="Wang S."/>
            <person name="Zhang J."/>
            <person name="Jiao W."/>
            <person name="Li J."/>
            <person name="Xun X."/>
            <person name="Sun Y."/>
            <person name="Guo X."/>
            <person name="Huan P."/>
            <person name="Dong B."/>
            <person name="Zhang L."/>
            <person name="Hu X."/>
            <person name="Sun X."/>
            <person name="Wang J."/>
            <person name="Zhao C."/>
            <person name="Wang Y."/>
            <person name="Wang D."/>
            <person name="Huang X."/>
            <person name="Wang R."/>
            <person name="Lv J."/>
            <person name="Li Y."/>
            <person name="Zhang Z."/>
            <person name="Liu B."/>
            <person name="Lu W."/>
            <person name="Hui Y."/>
            <person name="Liang J."/>
            <person name="Zhou Z."/>
            <person name="Hou R."/>
            <person name="Li X."/>
            <person name="Liu Y."/>
            <person name="Li H."/>
            <person name="Ning X."/>
            <person name="Lin Y."/>
            <person name="Zhao L."/>
            <person name="Xing Q."/>
            <person name="Dou J."/>
            <person name="Li Y."/>
            <person name="Mao J."/>
            <person name="Guo H."/>
            <person name="Dou H."/>
            <person name="Li T."/>
            <person name="Mu C."/>
            <person name="Jiang W."/>
            <person name="Fu Q."/>
            <person name="Fu X."/>
            <person name="Miao Y."/>
            <person name="Liu J."/>
            <person name="Yu Q."/>
            <person name="Li R."/>
            <person name="Liao H."/>
            <person name="Li X."/>
            <person name="Kong Y."/>
            <person name="Jiang Z."/>
            <person name="Chourrout D."/>
            <person name="Li R."/>
            <person name="Bao Z."/>
        </authorList>
    </citation>
    <scope>NUCLEOTIDE SEQUENCE [LARGE SCALE GENOMIC DNA]</scope>
    <source>
        <strain evidence="21 22">PY_sf001</strain>
    </source>
</reference>
<evidence type="ECO:0000256" key="12">
    <source>
        <dbReference type="ARBA" id="ARBA00023034"/>
    </source>
</evidence>
<dbReference type="EC" id="2.4.1.-" evidence="18"/>
<keyword evidence="14 18" id="KW-1015">Disulfide bond</keyword>
<dbReference type="PANTHER" id="PTHR11675">
    <property type="entry name" value="N-ACETYLGALACTOSAMINYLTRANSFERASE"/>
    <property type="match status" value="1"/>
</dbReference>
<keyword evidence="15 18" id="KW-0464">Manganese</keyword>
<evidence type="ECO:0000256" key="13">
    <source>
        <dbReference type="ARBA" id="ARBA00023136"/>
    </source>
</evidence>
<keyword evidence="11 18" id="KW-1133">Transmembrane helix</keyword>
<dbReference type="InterPro" id="IPR045885">
    <property type="entry name" value="GalNAc-T"/>
</dbReference>
<dbReference type="InterPro" id="IPR000772">
    <property type="entry name" value="Ricin_B_lectin"/>
</dbReference>
<dbReference type="GO" id="GO:0030246">
    <property type="term" value="F:carbohydrate binding"/>
    <property type="evidence" value="ECO:0007669"/>
    <property type="project" value="UniProtKB-KW"/>
</dbReference>
<accession>A0A210QER2</accession>
<evidence type="ECO:0000256" key="18">
    <source>
        <dbReference type="RuleBase" id="RU361242"/>
    </source>
</evidence>
<keyword evidence="22" id="KW-1185">Reference proteome</keyword>
<dbReference type="FunFam" id="3.90.550.10:FF:000026">
    <property type="entry name" value="Polypeptide N-acetylgalactosaminyltransferase"/>
    <property type="match status" value="1"/>
</dbReference>
<dbReference type="Pfam" id="PF00535">
    <property type="entry name" value="Glycos_transf_2"/>
    <property type="match status" value="1"/>
</dbReference>
<dbReference type="GO" id="GO:0046872">
    <property type="term" value="F:metal ion binding"/>
    <property type="evidence" value="ECO:0007669"/>
    <property type="project" value="UniProtKB-KW"/>
</dbReference>
<dbReference type="GO" id="GO:0006493">
    <property type="term" value="P:protein O-linked glycosylation"/>
    <property type="evidence" value="ECO:0007669"/>
    <property type="project" value="TreeGrafter"/>
</dbReference>
<evidence type="ECO:0000313" key="21">
    <source>
        <dbReference type="EMBL" id="OWF47223.1"/>
    </source>
</evidence>
<gene>
    <name evidence="21" type="ORF">KP79_PYT10646</name>
</gene>
<dbReference type="GO" id="GO:0000139">
    <property type="term" value="C:Golgi membrane"/>
    <property type="evidence" value="ECO:0007669"/>
    <property type="project" value="UniProtKB-SubCell"/>
</dbReference>
<feature type="region of interest" description="Disordered" evidence="19">
    <location>
        <begin position="53"/>
        <end position="82"/>
    </location>
</feature>
<dbReference type="CDD" id="cd02510">
    <property type="entry name" value="pp-GalNAc-T"/>
    <property type="match status" value="1"/>
</dbReference>
<dbReference type="EMBL" id="NEDP02003995">
    <property type="protein sequence ID" value="OWF47223.1"/>
    <property type="molecule type" value="Genomic_DNA"/>
</dbReference>
<sequence length="586" mass="67250">MLRRKYRFVLFLGTIWIVGIVLYAFKSYNSPKSEEVRDFDGVFDDKPNHVEMDMGFKSPEMPRKISPPKRGQREYPPQDQVISDGPNDIAWQDFDEKAYIDKKRCTSGQDCYSANKFNQLASDNVKSNRHVMDTRHTMCKSADLSTDLPATTVIITFHNEARSTLIRTIVSVFNKSPAHLITEIILVDDFSDDPSDGLEVEKIKKVKLIRNNKREGLMRSRIKGADAASATVLTFLDSHCECNEKWLEPLLERVAEDKHRVVSPIIDVINMDNFEYIGASADLKGGFDWNLVFKWDYMTYEERNKRNSNPIGPIRTPMIAGGLFAIEKSWFDELGKYDMKMDVWGGENLEISFRVWQCHGSLEIIPCSRVGHVFRKQHPYTFPGGSGNVFARNTRRAAEVWMDEYKEFYYAAVPSARMVSFGDISERLKLRENLQCHNFKWFLENVYPELKVPNTQDVAFGCIQQDTMCVDTLGNFADGTLGVFPCHFAGGNQEFSLGKDGMIRHLDLCLTLTSTSEGNTIKLYQCQENNNLQVWKRYNEDVMLKSKHLDLCLDSREVQTKNKGLTANKCDTDSSSQRWTFQVSRN</sequence>
<comment type="cofactor">
    <cofactor evidence="1 18">
        <name>Mn(2+)</name>
        <dbReference type="ChEBI" id="CHEBI:29035"/>
    </cofactor>
</comment>
<dbReference type="PROSITE" id="PS50231">
    <property type="entry name" value="RICIN_B_LECTIN"/>
    <property type="match status" value="1"/>
</dbReference>
<keyword evidence="12 18" id="KW-0333">Golgi apparatus</keyword>
<evidence type="ECO:0000256" key="15">
    <source>
        <dbReference type="ARBA" id="ARBA00023211"/>
    </source>
</evidence>
<keyword evidence="8" id="KW-0479">Metal-binding</keyword>